<dbReference type="PANTHER" id="PTHR43272:SF33">
    <property type="entry name" value="AMP-BINDING DOMAIN-CONTAINING PROTEIN-RELATED"/>
    <property type="match status" value="1"/>
</dbReference>
<dbReference type="InParanoid" id="A0A395JSI0"/>
<evidence type="ECO:0000259" key="3">
    <source>
        <dbReference type="Pfam" id="PF00501"/>
    </source>
</evidence>
<dbReference type="EMBL" id="QNRT01000002">
    <property type="protein sequence ID" value="RBP51660.1"/>
    <property type="molecule type" value="Genomic_DNA"/>
</dbReference>
<keyword evidence="2" id="KW-0067">ATP-binding</keyword>
<dbReference type="GO" id="GO:0016020">
    <property type="term" value="C:membrane"/>
    <property type="evidence" value="ECO:0007669"/>
    <property type="project" value="TreeGrafter"/>
</dbReference>
<dbReference type="GO" id="GO:0005524">
    <property type="term" value="F:ATP binding"/>
    <property type="evidence" value="ECO:0007669"/>
    <property type="project" value="UniProtKB-KW"/>
</dbReference>
<name>A0A395JSI0_9GAMM</name>
<comment type="caution">
    <text evidence="4">The sequence shown here is derived from an EMBL/GenBank/DDBJ whole genome shotgun (WGS) entry which is preliminary data.</text>
</comment>
<evidence type="ECO:0000313" key="4">
    <source>
        <dbReference type="EMBL" id="RBP51660.1"/>
    </source>
</evidence>
<dbReference type="RefSeq" id="WP_113954410.1">
    <property type="nucleotide sequence ID" value="NZ_QNRT01000002.1"/>
</dbReference>
<reference evidence="4 5" key="1">
    <citation type="submission" date="2018-06" db="EMBL/GenBank/DDBJ databases">
        <title>Genomic Encyclopedia of Type Strains, Phase IV (KMG-IV): sequencing the most valuable type-strain genomes for metagenomic binning, comparative biology and taxonomic classification.</title>
        <authorList>
            <person name="Goeker M."/>
        </authorList>
    </citation>
    <scope>NUCLEOTIDE SEQUENCE [LARGE SCALE GENOMIC DNA]</scope>
    <source>
        <strain evidence="4 5">DSM 24032</strain>
    </source>
</reference>
<evidence type="ECO:0000256" key="2">
    <source>
        <dbReference type="ARBA" id="ARBA00022840"/>
    </source>
</evidence>
<keyword evidence="1" id="KW-0547">Nucleotide-binding</keyword>
<dbReference type="OrthoDB" id="9803968at2"/>
<dbReference type="Pfam" id="PF00501">
    <property type="entry name" value="AMP-binding"/>
    <property type="match status" value="1"/>
</dbReference>
<dbReference type="GO" id="GO:0004467">
    <property type="term" value="F:long-chain fatty acid-CoA ligase activity"/>
    <property type="evidence" value="ECO:0007669"/>
    <property type="project" value="TreeGrafter"/>
</dbReference>
<dbReference type="Pfam" id="PF23562">
    <property type="entry name" value="AMP-binding_C_3"/>
    <property type="match status" value="1"/>
</dbReference>
<sequence>MPQPSFTSEQKSQLVSVIERFYHWEETTPERVFLRQPVGDKWQTLSFAEAGQQARQMCAYLQSLGLQPGDHIGLLSKNCSHWILADLAILMGGFVSVPYYPSLPKAALAEVVKLSDIKALFIGKLDEFGDRAEAIDASVQVIRFPQYSGGAEVSIGVPWDQAIESHGPIIGKPVPELDSLWTIKFTSGTTGTPKGVMHSHRMPAMAMAAERETNWIGVFNLPTLKFLSYLPLNHVGERMGVEVPAIYCGGTLSFTENIDTFMDNIRQTQPNLFFGVPRIWTKFYLGIVGQMSVRTLNVLLTLPVISNILKKKIRTAIGMRDVQIAATGAAITPAFIKRFFAKLDIHLVEAYGMTEVGGSICNSPDPKAPLDSVGQVIPHGKVKIDPATQEVLMQTPYMMLGYYNDQAKTDQVLVDGWIHSGDRGSCDEFGFVRITGRVSDAFKTAKGSYVTPNPLEEALSANEFVEQVCVAGLGMPQPIALINLSEHAQNQPASEVEASIRETKNRLNESRAKFEQISTCILLNETWSEHNGLLTPTLKLRRAEIDNQYADRYSAWHEASADVIWE</sequence>
<dbReference type="SUPFAM" id="SSF56801">
    <property type="entry name" value="Acetyl-CoA synthetase-like"/>
    <property type="match status" value="1"/>
</dbReference>
<keyword evidence="5" id="KW-1185">Reference proteome</keyword>
<dbReference type="Gene3D" id="3.40.50.12780">
    <property type="entry name" value="N-terminal domain of ligase-like"/>
    <property type="match status" value="1"/>
</dbReference>
<proteinExistence type="predicted"/>
<evidence type="ECO:0000256" key="1">
    <source>
        <dbReference type="ARBA" id="ARBA00022741"/>
    </source>
</evidence>
<gene>
    <name evidence="4" type="ORF">DFR28_1021092</name>
</gene>
<dbReference type="Proteomes" id="UP000253083">
    <property type="component" value="Unassembled WGS sequence"/>
</dbReference>
<dbReference type="AlphaFoldDB" id="A0A395JSI0"/>
<dbReference type="InterPro" id="IPR042099">
    <property type="entry name" value="ANL_N_sf"/>
</dbReference>
<protein>
    <submittedName>
        <fullName evidence="4">Long-chain acyl-CoA synthetase</fullName>
    </submittedName>
</protein>
<dbReference type="InterPro" id="IPR020845">
    <property type="entry name" value="AMP-binding_CS"/>
</dbReference>
<feature type="domain" description="AMP-dependent synthetase/ligase" evidence="3">
    <location>
        <begin position="23"/>
        <end position="403"/>
    </location>
</feature>
<dbReference type="PANTHER" id="PTHR43272">
    <property type="entry name" value="LONG-CHAIN-FATTY-ACID--COA LIGASE"/>
    <property type="match status" value="1"/>
</dbReference>
<dbReference type="InterPro" id="IPR000873">
    <property type="entry name" value="AMP-dep_synth/lig_dom"/>
</dbReference>
<organism evidence="4 5">
    <name type="scientific">Arenicella xantha</name>
    <dbReference type="NCBI Taxonomy" id="644221"/>
    <lineage>
        <taxon>Bacteria</taxon>
        <taxon>Pseudomonadati</taxon>
        <taxon>Pseudomonadota</taxon>
        <taxon>Gammaproteobacteria</taxon>
        <taxon>Arenicellales</taxon>
        <taxon>Arenicellaceae</taxon>
        <taxon>Arenicella</taxon>
    </lineage>
</organism>
<accession>A0A395JSI0</accession>
<evidence type="ECO:0000313" key="5">
    <source>
        <dbReference type="Proteomes" id="UP000253083"/>
    </source>
</evidence>
<dbReference type="PROSITE" id="PS00455">
    <property type="entry name" value="AMP_BINDING"/>
    <property type="match status" value="1"/>
</dbReference>